<proteinExistence type="predicted"/>
<accession>A0A2T5G606</accession>
<feature type="transmembrane region" description="Helical" evidence="1">
    <location>
        <begin position="89"/>
        <end position="109"/>
    </location>
</feature>
<dbReference type="AlphaFoldDB" id="A0A2T5G606"/>
<feature type="transmembrane region" description="Helical" evidence="1">
    <location>
        <begin position="236"/>
        <end position="263"/>
    </location>
</feature>
<feature type="transmembrane region" description="Helical" evidence="1">
    <location>
        <begin position="317"/>
        <end position="337"/>
    </location>
</feature>
<organism evidence="2 3">
    <name type="scientific">Brockia lithotrophica</name>
    <dbReference type="NCBI Taxonomy" id="933949"/>
    <lineage>
        <taxon>Bacteria</taxon>
        <taxon>Bacillati</taxon>
        <taxon>Bacillota</taxon>
        <taxon>Bacilli</taxon>
        <taxon>Bacillales</taxon>
        <taxon>Bacillales Family X. Incertae Sedis</taxon>
        <taxon>Brockia</taxon>
    </lineage>
</organism>
<protein>
    <submittedName>
        <fullName evidence="2">Uncharacterized protein</fullName>
    </submittedName>
</protein>
<dbReference type="EMBL" id="PEBW01000004">
    <property type="protein sequence ID" value="PTQ51621.1"/>
    <property type="molecule type" value="Genomic_DNA"/>
</dbReference>
<gene>
    <name evidence="2" type="ORF">BLITH_1259</name>
</gene>
<feature type="transmembrane region" description="Helical" evidence="1">
    <location>
        <begin position="21"/>
        <end position="37"/>
    </location>
</feature>
<name>A0A2T5G606_9BACL</name>
<keyword evidence="1" id="KW-0812">Transmembrane</keyword>
<sequence length="403" mass="45576">MPFVYLSRIWFRLIVRRPSTWVFLFFSAVLGWLIYEAQPVLSLIPVRSLLPSFVLVFLALGWMHARAFDPRTALALSEIPGFFSARLRLTLLQLFAFLPFWIALAVSFPNPWLPILLSFLLYLPFTELPLSWTGILIAAAVLAFVAPVGLLPLALGLLFLLWERLIPSKRVFLLRTNSLAVTWVNPLFFWPVGVIWVLVWWAARFPGVEISVWGLSGRSLMVFSPDGADSVEQFEFGVFLAGLAHSSVTLILPLFLSVSAVGYRYLERPLWPLFWLGRAYRRTIPAAFALTFAYTLLWTALTYGWFSYLGVFQDPVLSYAVHLTALALFVASLWPFSPDDPQNLGSFVFGVFFVHFSVLLLLFRLLPAVGVSLSPSAFAAVALLFALFIPWIWYRLKRAGIIS</sequence>
<feature type="transmembrane region" description="Helical" evidence="1">
    <location>
        <begin position="129"/>
        <end position="162"/>
    </location>
</feature>
<feature type="transmembrane region" description="Helical" evidence="1">
    <location>
        <begin position="372"/>
        <end position="394"/>
    </location>
</feature>
<feature type="transmembrane region" description="Helical" evidence="1">
    <location>
        <begin position="49"/>
        <end position="68"/>
    </location>
</feature>
<keyword evidence="1" id="KW-0472">Membrane</keyword>
<feature type="transmembrane region" description="Helical" evidence="1">
    <location>
        <begin position="183"/>
        <end position="203"/>
    </location>
</feature>
<evidence type="ECO:0000256" key="1">
    <source>
        <dbReference type="SAM" id="Phobius"/>
    </source>
</evidence>
<evidence type="ECO:0000313" key="2">
    <source>
        <dbReference type="EMBL" id="PTQ51621.1"/>
    </source>
</evidence>
<reference evidence="2 3" key="1">
    <citation type="submission" date="2017-08" db="EMBL/GenBank/DDBJ databases">
        <title>Burning lignite coal seam in the remote Altai Mountains harbors a hydrogen-driven thermophilic microbial community.</title>
        <authorList>
            <person name="Kadnikov V.V."/>
            <person name="Mardanov A.V."/>
            <person name="Ivasenko D."/>
            <person name="Beletsky A.V."/>
            <person name="Karnachuk O.V."/>
            <person name="Ravin N.V."/>
        </authorList>
    </citation>
    <scope>NUCLEOTIDE SEQUENCE [LARGE SCALE GENOMIC DNA]</scope>
    <source>
        <strain evidence="2">AL31</strain>
    </source>
</reference>
<keyword evidence="1" id="KW-1133">Transmembrane helix</keyword>
<evidence type="ECO:0000313" key="3">
    <source>
        <dbReference type="Proteomes" id="UP000244016"/>
    </source>
</evidence>
<feature type="transmembrane region" description="Helical" evidence="1">
    <location>
        <begin position="284"/>
        <end position="305"/>
    </location>
</feature>
<comment type="caution">
    <text evidence="2">The sequence shown here is derived from an EMBL/GenBank/DDBJ whole genome shotgun (WGS) entry which is preliminary data.</text>
</comment>
<dbReference type="Proteomes" id="UP000244016">
    <property type="component" value="Unassembled WGS sequence"/>
</dbReference>
<feature type="transmembrane region" description="Helical" evidence="1">
    <location>
        <begin position="344"/>
        <end position="366"/>
    </location>
</feature>